<gene>
    <name evidence="5" type="ORF">PHYEVI_LOCUS232</name>
</gene>
<dbReference type="EMBL" id="OU900094">
    <property type="protein sequence ID" value="CAG9853761.1"/>
    <property type="molecule type" value="Genomic_DNA"/>
</dbReference>
<dbReference type="InterPro" id="IPR019734">
    <property type="entry name" value="TPR_rpt"/>
</dbReference>
<evidence type="ECO:0000256" key="2">
    <source>
        <dbReference type="ARBA" id="ARBA00022803"/>
    </source>
</evidence>
<evidence type="ECO:0000256" key="4">
    <source>
        <dbReference type="SAM" id="MobiDB-lite"/>
    </source>
</evidence>
<keyword evidence="1" id="KW-0677">Repeat</keyword>
<feature type="repeat" description="TPR" evidence="3">
    <location>
        <begin position="748"/>
        <end position="781"/>
    </location>
</feature>
<dbReference type="PANTHER" id="PTHR44314">
    <property type="entry name" value="CILIA- AND FLAGELLA-ASSOCIATED PROTEIN 70"/>
    <property type="match status" value="1"/>
</dbReference>
<dbReference type="GO" id="GO:0060271">
    <property type="term" value="P:cilium assembly"/>
    <property type="evidence" value="ECO:0007669"/>
    <property type="project" value="TreeGrafter"/>
</dbReference>
<keyword evidence="2 3" id="KW-0802">TPR repeat</keyword>
<evidence type="ECO:0008006" key="7">
    <source>
        <dbReference type="Google" id="ProtNLM"/>
    </source>
</evidence>
<feature type="region of interest" description="Disordered" evidence="4">
    <location>
        <begin position="155"/>
        <end position="189"/>
    </location>
</feature>
<dbReference type="PANTHER" id="PTHR44314:SF1">
    <property type="entry name" value="CILIA- AND FLAGELLA-ASSOCIATED PROTEIN 70"/>
    <property type="match status" value="1"/>
</dbReference>
<dbReference type="OrthoDB" id="10262375at2759"/>
<dbReference type="Proteomes" id="UP001153712">
    <property type="component" value="Chromosome 1"/>
</dbReference>
<feature type="compositionally biased region" description="Basic and acidic residues" evidence="4">
    <location>
        <begin position="507"/>
        <end position="523"/>
    </location>
</feature>
<keyword evidence="6" id="KW-1185">Reference proteome</keyword>
<organism evidence="5 6">
    <name type="scientific">Phyllotreta striolata</name>
    <name type="common">Striped flea beetle</name>
    <name type="synonym">Crioceris striolata</name>
    <dbReference type="NCBI Taxonomy" id="444603"/>
    <lineage>
        <taxon>Eukaryota</taxon>
        <taxon>Metazoa</taxon>
        <taxon>Ecdysozoa</taxon>
        <taxon>Arthropoda</taxon>
        <taxon>Hexapoda</taxon>
        <taxon>Insecta</taxon>
        <taxon>Pterygota</taxon>
        <taxon>Neoptera</taxon>
        <taxon>Endopterygota</taxon>
        <taxon>Coleoptera</taxon>
        <taxon>Polyphaga</taxon>
        <taxon>Cucujiformia</taxon>
        <taxon>Chrysomeloidea</taxon>
        <taxon>Chrysomelidae</taxon>
        <taxon>Galerucinae</taxon>
        <taxon>Alticini</taxon>
        <taxon>Phyllotreta</taxon>
    </lineage>
</organism>
<dbReference type="GO" id="GO:0031514">
    <property type="term" value="C:motile cilium"/>
    <property type="evidence" value="ECO:0007669"/>
    <property type="project" value="TreeGrafter"/>
</dbReference>
<evidence type="ECO:0000256" key="3">
    <source>
        <dbReference type="PROSITE-ProRule" id="PRU00339"/>
    </source>
</evidence>
<proteinExistence type="predicted"/>
<protein>
    <recommendedName>
        <fullName evidence="7">Tetratricopeptide repeat protein 18</fullName>
    </recommendedName>
</protein>
<dbReference type="InterPro" id="IPR052628">
    <property type="entry name" value="CFAP70"/>
</dbReference>
<accession>A0A9N9TH86</accession>
<dbReference type="GO" id="GO:0070062">
    <property type="term" value="C:extracellular exosome"/>
    <property type="evidence" value="ECO:0007669"/>
    <property type="project" value="TreeGrafter"/>
</dbReference>
<evidence type="ECO:0000313" key="5">
    <source>
        <dbReference type="EMBL" id="CAG9853761.1"/>
    </source>
</evidence>
<dbReference type="SMART" id="SM00028">
    <property type="entry name" value="TPR"/>
    <property type="match status" value="4"/>
</dbReference>
<dbReference type="AlphaFoldDB" id="A0A9N9TH86"/>
<dbReference type="GO" id="GO:0003341">
    <property type="term" value="P:cilium movement"/>
    <property type="evidence" value="ECO:0007669"/>
    <property type="project" value="TreeGrafter"/>
</dbReference>
<feature type="region of interest" description="Disordered" evidence="4">
    <location>
        <begin position="505"/>
        <end position="540"/>
    </location>
</feature>
<dbReference type="InterPro" id="IPR011990">
    <property type="entry name" value="TPR-like_helical_dom_sf"/>
</dbReference>
<name>A0A9N9TH86_PHYSR</name>
<dbReference type="PROSITE" id="PS50005">
    <property type="entry name" value="TPR"/>
    <property type="match status" value="1"/>
</dbReference>
<sequence>MVSRLEKGSVKTFGSSKHSVRNEPFYIKETNIKIKIVIECCENIKPFFEFSDIQVKCLFGEEEIGQSRPFPITDAKIIKMDYPFEFQLKKKAKDFDSLATYPIFLMFDQIEATYDHKVYPQLQLNKEIKKLTPVKSFDSVVSLYEALSRTTSQDELDQKKKIVGPSKSNTFKNKEKAEKAEKAPLKTRKESKSSLTKVLLPSVTRSGASLESGSYNIQRFAAFDPISFGMCTIDLVPLLLGSTKVTQCQLIRPITEYMDEKMNSYKSHPRVTVTVSTSEDLDLKDITFLNFTIETIYNIPQHFIKPNFDYKFCCVLPSINEHKIPMVFTNPVFTNQTVNNISKCWPGIQRLGNDTNTTQYRTSEDLKDIVVKFDNKVEQYITGESLRIQFVMIKRHLMSKDSICDLTVHVKKYRKIALEFLISPKGLTTEATTTKILQSSKKSMLSTQFFHYMALIDVSSLLYPGVMKLRVATQLQTFNLEKAFKEAGLEESFFMQDMKITHARSSRLNEIEKPGKDDKEASMKNKAPAAPKPDENDDDDFLYDDEERPCFVVVELELTHPLIPKREIEDLKASLAEIIKSKHELPPDLPKVVLTSCITVDYFKELINGMVNDLNNKYMLYIEENNMYPKGMDRNGSFVDYLKKKGIYESYINSMSKVITMLMGNKFHLEDSQATVQYQKLIGDLFVFLISEMNGTVNKLICHGMDPVTDIKRVENNLFFAKEALETNRIEIADRYLLENLCYDRENLEYWFHYGLFLLQTDQEDKAFECFREALSKNQNHKYCILLVAAHLCKKNQLEEAESCLLVLMNKAFSWLEGWGVLYLFYYKTNNFEGMDMAMKNAKKYFTANLSKQDAFMESDELIWTPAIIPNTIFFRTAVLLLKCRLYEWCELALSQEVNNTSGLVHYLLSVISYYKKSYDHALDHIDETKRVYGPDYAVASLAGHCYLALDKKEEAKQQYYWAMEFFNRPDSMHLVSIQLAIILNDFGNDQEARKLALLACKYSPTPYTWLLAGKYYLLQNDLVSAEECLCEGNAMDNRYAEIWGYLSLVNAKMRRADEAEICFKQAIRNNLVDQKLKVNIINELSNFGREDFLHVY</sequence>
<evidence type="ECO:0000256" key="1">
    <source>
        <dbReference type="ARBA" id="ARBA00022737"/>
    </source>
</evidence>
<dbReference type="SUPFAM" id="SSF48452">
    <property type="entry name" value="TPR-like"/>
    <property type="match status" value="2"/>
</dbReference>
<feature type="compositionally biased region" description="Basic and acidic residues" evidence="4">
    <location>
        <begin position="172"/>
        <end position="189"/>
    </location>
</feature>
<evidence type="ECO:0000313" key="6">
    <source>
        <dbReference type="Proteomes" id="UP001153712"/>
    </source>
</evidence>
<reference evidence="5" key="1">
    <citation type="submission" date="2022-01" db="EMBL/GenBank/DDBJ databases">
        <authorList>
            <person name="King R."/>
        </authorList>
    </citation>
    <scope>NUCLEOTIDE SEQUENCE</scope>
</reference>
<dbReference type="Gene3D" id="1.25.40.10">
    <property type="entry name" value="Tetratricopeptide repeat domain"/>
    <property type="match status" value="2"/>
</dbReference>